<reference evidence="3" key="1">
    <citation type="submission" date="2021-02" db="EMBL/GenBank/DDBJ databases">
        <authorList>
            <person name="Nowell W R."/>
        </authorList>
    </citation>
    <scope>NUCLEOTIDE SEQUENCE</scope>
</reference>
<evidence type="ECO:0000259" key="2">
    <source>
        <dbReference type="Pfam" id="PF07883"/>
    </source>
</evidence>
<evidence type="ECO:0000256" key="1">
    <source>
        <dbReference type="SAM" id="SignalP"/>
    </source>
</evidence>
<dbReference type="PANTHER" id="PTHR36440">
    <property type="entry name" value="PUTATIVE (AFU_ORTHOLOGUE AFUA_8G07350)-RELATED"/>
    <property type="match status" value="1"/>
</dbReference>
<dbReference type="InterPro" id="IPR011051">
    <property type="entry name" value="RmlC_Cupin_sf"/>
</dbReference>
<dbReference type="Pfam" id="PF07883">
    <property type="entry name" value="Cupin_2"/>
    <property type="match status" value="1"/>
</dbReference>
<gene>
    <name evidence="3" type="ORF">CJN711_LOCUS32032</name>
    <name evidence="4" type="ORF">KQP761_LOCUS29533</name>
</gene>
<name>A0A815YK45_9BILA</name>
<dbReference type="AlphaFoldDB" id="A0A815YK45"/>
<proteinExistence type="predicted"/>
<comment type="caution">
    <text evidence="3">The sequence shown here is derived from an EMBL/GenBank/DDBJ whole genome shotgun (WGS) entry which is preliminary data.</text>
</comment>
<evidence type="ECO:0000313" key="5">
    <source>
        <dbReference type="Proteomes" id="UP000663855"/>
    </source>
</evidence>
<dbReference type="InterPro" id="IPR013096">
    <property type="entry name" value="Cupin_2"/>
</dbReference>
<dbReference type="EMBL" id="CAJNOW010016262">
    <property type="protein sequence ID" value="CAF1648749.1"/>
    <property type="molecule type" value="Genomic_DNA"/>
</dbReference>
<dbReference type="OrthoDB" id="3700976at2759"/>
<dbReference type="InterPro" id="IPR014710">
    <property type="entry name" value="RmlC-like_jellyroll"/>
</dbReference>
<dbReference type="Gene3D" id="2.60.120.10">
    <property type="entry name" value="Jelly Rolls"/>
    <property type="match status" value="1"/>
</dbReference>
<dbReference type="Proteomes" id="UP000663834">
    <property type="component" value="Unassembled WGS sequence"/>
</dbReference>
<evidence type="ECO:0000313" key="3">
    <source>
        <dbReference type="EMBL" id="CAF1571903.1"/>
    </source>
</evidence>
<protein>
    <recommendedName>
        <fullName evidence="2">Cupin type-2 domain-containing protein</fullName>
    </recommendedName>
</protein>
<evidence type="ECO:0000313" key="4">
    <source>
        <dbReference type="EMBL" id="CAF1648749.1"/>
    </source>
</evidence>
<dbReference type="Proteomes" id="UP000663855">
    <property type="component" value="Unassembled WGS sequence"/>
</dbReference>
<sequence length="248" mass="28547">MVTYILYIIFFVFFHDTFAYFISDSDNAGQYQNDELLNNPLNQTQSFQKINKMSMIGSEFQVSRIMSVVALNGQGQIVHSLPYPNSLRTIRITANQTNGLFSLMEGTIQVGEGMQLHIHNREDETFCVQEGQIQFRLNNDTFFASKGDCIFAAKRSLMAFRNKNTTGTRVLFFFTPGGIEEYFYKASPYFAQQPPNTNVTDKFAEDYGMELFGMPIWDDAENACETHRLKFFLLFFAIILCYKTNINL</sequence>
<feature type="signal peptide" evidence="1">
    <location>
        <begin position="1"/>
        <end position="19"/>
    </location>
</feature>
<dbReference type="InterPro" id="IPR053146">
    <property type="entry name" value="QDO-like"/>
</dbReference>
<dbReference type="PANTHER" id="PTHR36440:SF1">
    <property type="entry name" value="PUTATIVE (AFU_ORTHOLOGUE AFUA_8G07350)-RELATED"/>
    <property type="match status" value="1"/>
</dbReference>
<feature type="chain" id="PRO_5035688479" description="Cupin type-2 domain-containing protein" evidence="1">
    <location>
        <begin position="20"/>
        <end position="248"/>
    </location>
</feature>
<organism evidence="3 5">
    <name type="scientific">Rotaria magnacalcarata</name>
    <dbReference type="NCBI Taxonomy" id="392030"/>
    <lineage>
        <taxon>Eukaryota</taxon>
        <taxon>Metazoa</taxon>
        <taxon>Spiralia</taxon>
        <taxon>Gnathifera</taxon>
        <taxon>Rotifera</taxon>
        <taxon>Eurotatoria</taxon>
        <taxon>Bdelloidea</taxon>
        <taxon>Philodinida</taxon>
        <taxon>Philodinidae</taxon>
        <taxon>Rotaria</taxon>
    </lineage>
</organism>
<dbReference type="SUPFAM" id="SSF51182">
    <property type="entry name" value="RmlC-like cupins"/>
    <property type="match status" value="1"/>
</dbReference>
<feature type="domain" description="Cupin type-2" evidence="2">
    <location>
        <begin position="107"/>
        <end position="172"/>
    </location>
</feature>
<dbReference type="EMBL" id="CAJNOV010015369">
    <property type="protein sequence ID" value="CAF1571903.1"/>
    <property type="molecule type" value="Genomic_DNA"/>
</dbReference>
<keyword evidence="1" id="KW-0732">Signal</keyword>
<accession>A0A815YK45</accession>